<sequence>MIKKALAESVGDPVLEAFFRLMASKQLCDAHLGSCPEVRRDTTDGLDDAEILQSIRSFQGVVEIFPVIENAAHAGTHEEIFVGEDLVPEVFNRLDLCKETVAA</sequence>
<proteinExistence type="predicted"/>
<accession>A0A6J6J6E2</accession>
<name>A0A6J6J6E2_9ZZZZ</name>
<dbReference type="EMBL" id="CAEZVK010000073">
    <property type="protein sequence ID" value="CAB4632093.1"/>
    <property type="molecule type" value="Genomic_DNA"/>
</dbReference>
<gene>
    <name evidence="1" type="ORF">UFOPK2000_00791</name>
</gene>
<protein>
    <submittedName>
        <fullName evidence="1">Unannotated protein</fullName>
    </submittedName>
</protein>
<evidence type="ECO:0000313" key="1">
    <source>
        <dbReference type="EMBL" id="CAB4632093.1"/>
    </source>
</evidence>
<organism evidence="1">
    <name type="scientific">freshwater metagenome</name>
    <dbReference type="NCBI Taxonomy" id="449393"/>
    <lineage>
        <taxon>unclassified sequences</taxon>
        <taxon>metagenomes</taxon>
        <taxon>ecological metagenomes</taxon>
    </lineage>
</organism>
<dbReference type="AlphaFoldDB" id="A0A6J6J6E2"/>
<reference evidence="1" key="1">
    <citation type="submission" date="2020-05" db="EMBL/GenBank/DDBJ databases">
        <authorList>
            <person name="Chiriac C."/>
            <person name="Salcher M."/>
            <person name="Ghai R."/>
            <person name="Kavagutti S V."/>
        </authorList>
    </citation>
    <scope>NUCLEOTIDE SEQUENCE</scope>
</reference>